<dbReference type="GeneID" id="70251294"/>
<dbReference type="AlphaFoldDB" id="A0AAD4KKQ8"/>
<gene>
    <name evidence="1" type="ORF">BGW36DRAFT_431607</name>
</gene>
<reference evidence="1" key="1">
    <citation type="submission" date="2021-12" db="EMBL/GenBank/DDBJ databases">
        <title>Convergent genome expansion in fungi linked to evolution of root-endophyte symbiosis.</title>
        <authorList>
            <consortium name="DOE Joint Genome Institute"/>
            <person name="Ke Y.-H."/>
            <person name="Bonito G."/>
            <person name="Liao H.-L."/>
            <person name="Looney B."/>
            <person name="Rojas-Flechas A."/>
            <person name="Nash J."/>
            <person name="Hameed K."/>
            <person name="Schadt C."/>
            <person name="Martin F."/>
            <person name="Crous P.W."/>
            <person name="Miettinen O."/>
            <person name="Magnuson J.K."/>
            <person name="Labbe J."/>
            <person name="Jacobson D."/>
            <person name="Doktycz M.J."/>
            <person name="Veneault-Fourrey C."/>
            <person name="Kuo A."/>
            <person name="Mondo S."/>
            <person name="Calhoun S."/>
            <person name="Riley R."/>
            <person name="Ohm R."/>
            <person name="LaButti K."/>
            <person name="Andreopoulos B."/>
            <person name="Pangilinan J."/>
            <person name="Nolan M."/>
            <person name="Tritt A."/>
            <person name="Clum A."/>
            <person name="Lipzen A."/>
            <person name="Daum C."/>
            <person name="Barry K."/>
            <person name="Grigoriev I.V."/>
            <person name="Vilgalys R."/>
        </authorList>
    </citation>
    <scope>NUCLEOTIDE SEQUENCE</scope>
    <source>
        <strain evidence="1">PMI_201</strain>
    </source>
</reference>
<name>A0AAD4KKQ8_9EURO</name>
<protein>
    <submittedName>
        <fullName evidence="1">Uncharacterized protein</fullName>
    </submittedName>
</protein>
<accession>A0AAD4KKQ8</accession>
<comment type="caution">
    <text evidence="1">The sequence shown here is derived from an EMBL/GenBank/DDBJ whole genome shotgun (WGS) entry which is preliminary data.</text>
</comment>
<keyword evidence="2" id="KW-1185">Reference proteome</keyword>
<evidence type="ECO:0000313" key="2">
    <source>
        <dbReference type="Proteomes" id="UP001201262"/>
    </source>
</evidence>
<dbReference type="Proteomes" id="UP001201262">
    <property type="component" value="Unassembled WGS sequence"/>
</dbReference>
<dbReference type="RefSeq" id="XP_046068390.1">
    <property type="nucleotide sequence ID" value="XM_046221007.1"/>
</dbReference>
<sequence length="303" mass="34098">MPNCDTPYIINLAMLELSSIPFCDRTTSRPYSGTCVVPSEPIFELDSHPGTDMMGKLTNGCICYIKLPGDFLRTTILKEALFYLLFVSDSQAVQQVNLNTSISKSSKMNALPTFIKLTKFVIKDISEIPCFVTLIRKFFASDIEQNENRNGIVVTEDEDGQSHDLLRGSPLFKADLETIRLRGEKIAKIEEKLAQTADAEEQVLSLDIHYFLLNIMKNGSKKVARSPLSSSTRVNEIFATCKMYKPESAMQVIDLALKHRIYNESPAIIGIDHYGNTTKGDVSLSLYIHSCQIRRAQNHTYNR</sequence>
<proteinExistence type="predicted"/>
<dbReference type="EMBL" id="JAJTJA010000011">
    <property type="protein sequence ID" value="KAH8692393.1"/>
    <property type="molecule type" value="Genomic_DNA"/>
</dbReference>
<evidence type="ECO:0000313" key="1">
    <source>
        <dbReference type="EMBL" id="KAH8692393.1"/>
    </source>
</evidence>
<organism evidence="1 2">
    <name type="scientific">Talaromyces proteolyticus</name>
    <dbReference type="NCBI Taxonomy" id="1131652"/>
    <lineage>
        <taxon>Eukaryota</taxon>
        <taxon>Fungi</taxon>
        <taxon>Dikarya</taxon>
        <taxon>Ascomycota</taxon>
        <taxon>Pezizomycotina</taxon>
        <taxon>Eurotiomycetes</taxon>
        <taxon>Eurotiomycetidae</taxon>
        <taxon>Eurotiales</taxon>
        <taxon>Trichocomaceae</taxon>
        <taxon>Talaromyces</taxon>
        <taxon>Talaromyces sect. Bacilispori</taxon>
    </lineage>
</organism>